<dbReference type="AlphaFoldDB" id="A1RZ19"/>
<keyword evidence="1" id="KW-0472">Membrane</keyword>
<dbReference type="OrthoDB" id="103507at2157"/>
<sequence length="191" mass="20323">MKNLVKTLLLAGPLAFAAFPVVVYFSASSNPWWSLYKHAFSDLGGPRAANPWIFNYGLMAMGLLVVVYSFGVLLASKTKYESFAAGLLFVAGVFLFLIGYYPSGTKPHTFVSLWFYLQSFIASTALGIALLLSGRKAVGTALLALGLVPVPLGTLIEATVGWPSVAILELAGALFIGASAIVATLHYIREA</sequence>
<evidence type="ECO:0000313" key="2">
    <source>
        <dbReference type="EMBL" id="ABL78449.1"/>
    </source>
</evidence>
<feature type="transmembrane region" description="Helical" evidence="1">
    <location>
        <begin position="51"/>
        <end position="75"/>
    </location>
</feature>
<accession>A1RZ19</accession>
<dbReference type="EnsemblBacteria" id="ABL78449">
    <property type="protein sequence ID" value="ABL78449"/>
    <property type="gene ID" value="Tpen_1049"/>
</dbReference>
<dbReference type="eggNOG" id="arCOG02008">
    <property type="taxonomic scope" value="Archaea"/>
</dbReference>
<gene>
    <name evidence="2" type="ordered locus">Tpen_1049</name>
</gene>
<feature type="transmembrane region" description="Helical" evidence="1">
    <location>
        <begin position="166"/>
        <end position="188"/>
    </location>
</feature>
<feature type="transmembrane region" description="Helical" evidence="1">
    <location>
        <begin position="139"/>
        <end position="160"/>
    </location>
</feature>
<protein>
    <recommendedName>
        <fullName evidence="4">DUF998 domain-containing protein</fullName>
    </recommendedName>
</protein>
<dbReference type="RefSeq" id="WP_011752714.1">
    <property type="nucleotide sequence ID" value="NC_008698.1"/>
</dbReference>
<keyword evidence="1" id="KW-1133">Transmembrane helix</keyword>
<dbReference type="HOGENOM" id="CLU_100105_0_0_2"/>
<dbReference type="Proteomes" id="UP000000641">
    <property type="component" value="Chromosome"/>
</dbReference>
<organism evidence="2 3">
    <name type="scientific">Thermofilum pendens (strain DSM 2475 / Hrk 5)</name>
    <dbReference type="NCBI Taxonomy" id="368408"/>
    <lineage>
        <taxon>Archaea</taxon>
        <taxon>Thermoproteota</taxon>
        <taxon>Thermoprotei</taxon>
        <taxon>Thermofilales</taxon>
        <taxon>Thermofilaceae</taxon>
        <taxon>Thermofilum</taxon>
    </lineage>
</organism>
<dbReference type="EMBL" id="CP000505">
    <property type="protein sequence ID" value="ABL78449.1"/>
    <property type="molecule type" value="Genomic_DNA"/>
</dbReference>
<dbReference type="KEGG" id="tpe:Tpen_1049"/>
<keyword evidence="1" id="KW-0812">Transmembrane</keyword>
<dbReference type="InterPro" id="IPR009339">
    <property type="entry name" value="DUF998"/>
</dbReference>
<dbReference type="PANTHER" id="PTHR42241:SF2">
    <property type="entry name" value="HYPOTHETICAL MEMBRANE PROTEIN, CONSERVED, DUF998 FAMILY"/>
    <property type="match status" value="1"/>
</dbReference>
<evidence type="ECO:0000313" key="3">
    <source>
        <dbReference type="Proteomes" id="UP000000641"/>
    </source>
</evidence>
<name>A1RZ19_THEPD</name>
<keyword evidence="3" id="KW-1185">Reference proteome</keyword>
<reference evidence="3" key="1">
    <citation type="journal article" date="2008" name="J. Bacteriol.">
        <title>Genome sequence of Thermofilum pendens reveals an exceptional loss of biosynthetic pathways without genome reduction.</title>
        <authorList>
            <person name="Anderson I."/>
            <person name="Rodriguez J."/>
            <person name="Susanti D."/>
            <person name="Porat I."/>
            <person name="Reich C."/>
            <person name="Ulrich L.E."/>
            <person name="Elkins J.G."/>
            <person name="Mavromatis K."/>
            <person name="Lykidis A."/>
            <person name="Kim E."/>
            <person name="Thompson L.S."/>
            <person name="Nolan M."/>
            <person name="Land M."/>
            <person name="Copeland A."/>
            <person name="Lapidus A."/>
            <person name="Lucas S."/>
            <person name="Detter C."/>
            <person name="Zhulin I.B."/>
            <person name="Olsen G.J."/>
            <person name="Whitman W."/>
            <person name="Mukhopadhyay B."/>
            <person name="Bristow J."/>
            <person name="Kyrpides N."/>
        </authorList>
    </citation>
    <scope>NUCLEOTIDE SEQUENCE [LARGE SCALE GENOMIC DNA]</scope>
    <source>
        <strain evidence="3">DSM 2475 / Hrk 5</strain>
    </source>
</reference>
<dbReference type="STRING" id="368408.Tpen_1049"/>
<feature type="transmembrane region" description="Helical" evidence="1">
    <location>
        <begin position="113"/>
        <end position="132"/>
    </location>
</feature>
<proteinExistence type="predicted"/>
<evidence type="ECO:0000256" key="1">
    <source>
        <dbReference type="SAM" id="Phobius"/>
    </source>
</evidence>
<dbReference type="PANTHER" id="PTHR42241">
    <property type="entry name" value="HYPOTHETICAL MEMBRANE PROTEIN, CONSERVED, DUF998 FAMILY"/>
    <property type="match status" value="1"/>
</dbReference>
<evidence type="ECO:0008006" key="4">
    <source>
        <dbReference type="Google" id="ProtNLM"/>
    </source>
</evidence>
<dbReference type="Pfam" id="PF06197">
    <property type="entry name" value="DUF998"/>
    <property type="match status" value="1"/>
</dbReference>
<feature type="transmembrane region" description="Helical" evidence="1">
    <location>
        <begin position="82"/>
        <end position="101"/>
    </location>
</feature>
<dbReference type="GeneID" id="4600792"/>